<evidence type="ECO:0000313" key="5">
    <source>
        <dbReference type="EMBL" id="MFC4307134.1"/>
    </source>
</evidence>
<dbReference type="InterPro" id="IPR018060">
    <property type="entry name" value="HTH_AraC"/>
</dbReference>
<name>A0ABV8SKZ9_9BACL</name>
<dbReference type="RefSeq" id="WP_204604562.1">
    <property type="nucleotide sequence ID" value="NZ_JBHSED010000071.1"/>
</dbReference>
<evidence type="ECO:0000313" key="6">
    <source>
        <dbReference type="Proteomes" id="UP001595755"/>
    </source>
</evidence>
<protein>
    <submittedName>
        <fullName evidence="5">Helix-turn-helix domain-containing protein</fullName>
    </submittedName>
</protein>
<sequence>MGYPYEELAQDFAKIPLDVFGAYRTQLDADRMYTGHVSQPTSKCAIVMGLSGQAEFVFDEEQRYRLEPGKVLLGGLGKKLEIHVGREGFEYGLVHYLPVLSNMRDAFRLTEVSVLCSAFDPEIRQLLEQLMQAASSPGSMGMLEKKAIFYRLLHHLLQSERLRQNQESYPLIDEAMQYIRMHHAEPLTLERLAERYRIKAKYFSYLFRKYAGIGPIDYLIQHRMNLANEMLATGQFSVSIVAKSVGYADAYYFSRLFKKRMGVPPGQVGLYRKRNRPV</sequence>
<dbReference type="Proteomes" id="UP001595755">
    <property type="component" value="Unassembled WGS sequence"/>
</dbReference>
<dbReference type="SUPFAM" id="SSF46689">
    <property type="entry name" value="Homeodomain-like"/>
    <property type="match status" value="2"/>
</dbReference>
<gene>
    <name evidence="5" type="ORF">ACFO1S_27285</name>
</gene>
<dbReference type="InterPro" id="IPR003313">
    <property type="entry name" value="AraC-bd"/>
</dbReference>
<dbReference type="InterPro" id="IPR009057">
    <property type="entry name" value="Homeodomain-like_sf"/>
</dbReference>
<dbReference type="PROSITE" id="PS01124">
    <property type="entry name" value="HTH_ARAC_FAMILY_2"/>
    <property type="match status" value="1"/>
</dbReference>
<reference evidence="6" key="1">
    <citation type="journal article" date="2019" name="Int. J. Syst. Evol. Microbiol.">
        <title>The Global Catalogue of Microorganisms (GCM) 10K type strain sequencing project: providing services to taxonomists for standard genome sequencing and annotation.</title>
        <authorList>
            <consortium name="The Broad Institute Genomics Platform"/>
            <consortium name="The Broad Institute Genome Sequencing Center for Infectious Disease"/>
            <person name="Wu L."/>
            <person name="Ma J."/>
        </authorList>
    </citation>
    <scope>NUCLEOTIDE SEQUENCE [LARGE SCALE GENOMIC DNA]</scope>
    <source>
        <strain evidence="6">CGMCC 4.1641</strain>
    </source>
</reference>
<comment type="caution">
    <text evidence="5">The sequence shown here is derived from an EMBL/GenBank/DDBJ whole genome shotgun (WGS) entry which is preliminary data.</text>
</comment>
<dbReference type="EMBL" id="JBHSED010000071">
    <property type="protein sequence ID" value="MFC4307134.1"/>
    <property type="molecule type" value="Genomic_DNA"/>
</dbReference>
<dbReference type="Pfam" id="PF02311">
    <property type="entry name" value="AraC_binding"/>
    <property type="match status" value="1"/>
</dbReference>
<dbReference type="SUPFAM" id="SSF51215">
    <property type="entry name" value="Regulatory protein AraC"/>
    <property type="match status" value="1"/>
</dbReference>
<dbReference type="SMART" id="SM00342">
    <property type="entry name" value="HTH_ARAC"/>
    <property type="match status" value="1"/>
</dbReference>
<proteinExistence type="predicted"/>
<keyword evidence="3" id="KW-0804">Transcription</keyword>
<dbReference type="InterPro" id="IPR037923">
    <property type="entry name" value="HTH-like"/>
</dbReference>
<dbReference type="Gene3D" id="1.10.10.60">
    <property type="entry name" value="Homeodomain-like"/>
    <property type="match status" value="2"/>
</dbReference>
<evidence type="ECO:0000256" key="2">
    <source>
        <dbReference type="ARBA" id="ARBA00023125"/>
    </source>
</evidence>
<feature type="domain" description="HTH araC/xylS-type" evidence="4">
    <location>
        <begin position="173"/>
        <end position="271"/>
    </location>
</feature>
<accession>A0ABV8SKZ9</accession>
<dbReference type="PANTHER" id="PTHR43280">
    <property type="entry name" value="ARAC-FAMILY TRANSCRIPTIONAL REGULATOR"/>
    <property type="match status" value="1"/>
</dbReference>
<keyword evidence="1" id="KW-0805">Transcription regulation</keyword>
<evidence type="ECO:0000256" key="3">
    <source>
        <dbReference type="ARBA" id="ARBA00023163"/>
    </source>
</evidence>
<dbReference type="Pfam" id="PF12833">
    <property type="entry name" value="HTH_18"/>
    <property type="match status" value="1"/>
</dbReference>
<organism evidence="5 6">
    <name type="scientific">Cohnella boryungensis</name>
    <dbReference type="NCBI Taxonomy" id="768479"/>
    <lineage>
        <taxon>Bacteria</taxon>
        <taxon>Bacillati</taxon>
        <taxon>Bacillota</taxon>
        <taxon>Bacilli</taxon>
        <taxon>Bacillales</taxon>
        <taxon>Paenibacillaceae</taxon>
        <taxon>Cohnella</taxon>
    </lineage>
</organism>
<evidence type="ECO:0000259" key="4">
    <source>
        <dbReference type="PROSITE" id="PS01124"/>
    </source>
</evidence>
<dbReference type="PANTHER" id="PTHR43280:SF2">
    <property type="entry name" value="HTH-TYPE TRANSCRIPTIONAL REGULATOR EXSA"/>
    <property type="match status" value="1"/>
</dbReference>
<keyword evidence="2" id="KW-0238">DNA-binding</keyword>
<keyword evidence="6" id="KW-1185">Reference proteome</keyword>
<evidence type="ECO:0000256" key="1">
    <source>
        <dbReference type="ARBA" id="ARBA00023015"/>
    </source>
</evidence>